<dbReference type="EMBL" id="VWRS01000003">
    <property type="protein sequence ID" value="KAA5825599.1"/>
    <property type="molecule type" value="Genomic_DNA"/>
</dbReference>
<evidence type="ECO:0000313" key="3">
    <source>
        <dbReference type="EMBL" id="TSJ79897.1"/>
    </source>
</evidence>
<accession>A0A5M7B885</accession>
<keyword evidence="1" id="KW-1133">Transmembrane helix</keyword>
<dbReference type="Proteomes" id="UP000322315">
    <property type="component" value="Unassembled WGS sequence"/>
</dbReference>
<dbReference type="EMBL" id="VMBF01000003">
    <property type="protein sequence ID" value="TSJ79897.1"/>
    <property type="molecule type" value="Genomic_DNA"/>
</dbReference>
<evidence type="ECO:0000256" key="1">
    <source>
        <dbReference type="SAM" id="Phobius"/>
    </source>
</evidence>
<reference evidence="3 4" key="2">
    <citation type="submission" date="2019-07" db="EMBL/GenBank/DDBJ databases">
        <title>Algibacter marinivivus sp. nov., isolated from the surface of a marine red alga.</title>
        <authorList>
            <person name="Zhong X."/>
            <person name="Xu W."/>
            <person name="Zhang Y."/>
            <person name="Zhang Q."/>
            <person name="Du Z."/>
        </authorList>
    </citation>
    <scope>NUCLEOTIDE SEQUENCE [LARGE SCALE GENOMIC DNA]</scope>
    <source>
        <strain evidence="3 4">RU-4-M-4</strain>
    </source>
</reference>
<keyword evidence="1" id="KW-0472">Membrane</keyword>
<proteinExistence type="predicted"/>
<organism evidence="2 5">
    <name type="scientific">Algibacter amylolyticus</name>
    <dbReference type="NCBI Taxonomy" id="1608400"/>
    <lineage>
        <taxon>Bacteria</taxon>
        <taxon>Pseudomonadati</taxon>
        <taxon>Bacteroidota</taxon>
        <taxon>Flavobacteriia</taxon>
        <taxon>Flavobacteriales</taxon>
        <taxon>Flavobacteriaceae</taxon>
        <taxon>Algibacter</taxon>
    </lineage>
</organism>
<dbReference type="GO" id="GO:0016788">
    <property type="term" value="F:hydrolase activity, acting on ester bonds"/>
    <property type="evidence" value="ECO:0007669"/>
    <property type="project" value="UniProtKB-ARBA"/>
</dbReference>
<gene>
    <name evidence="2" type="ORF">F2B50_06740</name>
    <name evidence="3" type="ORF">FPF71_06740</name>
</gene>
<keyword evidence="4" id="KW-1185">Reference proteome</keyword>
<dbReference type="SUPFAM" id="SSF52266">
    <property type="entry name" value="SGNH hydrolase"/>
    <property type="match status" value="1"/>
</dbReference>
<name>A0A5M7B885_9FLAO</name>
<evidence type="ECO:0008006" key="6">
    <source>
        <dbReference type="Google" id="ProtNLM"/>
    </source>
</evidence>
<comment type="caution">
    <text evidence="2">The sequence shown here is derived from an EMBL/GenBank/DDBJ whole genome shotgun (WGS) entry which is preliminary data.</text>
</comment>
<evidence type="ECO:0000313" key="2">
    <source>
        <dbReference type="EMBL" id="KAA5825599.1"/>
    </source>
</evidence>
<evidence type="ECO:0000313" key="5">
    <source>
        <dbReference type="Proteomes" id="UP000322315"/>
    </source>
</evidence>
<reference evidence="2 5" key="1">
    <citation type="journal article" date="2015" name="Int. J. Syst. Evol. Microbiol.">
        <title>Algibacter amylolyticus sp. nov., isolated from intertidal sediment.</title>
        <authorList>
            <person name="Zhang D.C."/>
            <person name="Wu J."/>
            <person name="Neuner K."/>
            <person name="Yao J."/>
            <person name="Margesin R."/>
        </authorList>
    </citation>
    <scope>NUCLEOTIDE SEQUENCE [LARGE SCALE GENOMIC DNA]</scope>
    <source>
        <strain evidence="2 5">RU-4-M-4</strain>
    </source>
</reference>
<dbReference type="InterPro" id="IPR036514">
    <property type="entry name" value="SGNH_hydro_sf"/>
</dbReference>
<feature type="transmembrane region" description="Helical" evidence="1">
    <location>
        <begin position="7"/>
        <end position="26"/>
    </location>
</feature>
<reference evidence="2" key="3">
    <citation type="submission" date="2019-09" db="EMBL/GenBank/DDBJ databases">
        <authorList>
            <person name="Zhang D.-C."/>
        </authorList>
    </citation>
    <scope>NUCLEOTIDE SEQUENCE</scope>
    <source>
        <strain evidence="2">RU-4-M-4</strain>
    </source>
</reference>
<keyword evidence="1" id="KW-0812">Transmembrane</keyword>
<dbReference type="RefSeq" id="WP_144115920.1">
    <property type="nucleotide sequence ID" value="NZ_JACHGE010000003.1"/>
</dbReference>
<dbReference type="Proteomes" id="UP000315145">
    <property type="component" value="Unassembled WGS sequence"/>
</dbReference>
<dbReference type="AlphaFoldDB" id="A0A5M7B885"/>
<protein>
    <recommendedName>
        <fullName evidence="6">SGNH/GDSL hydrolase family protein</fullName>
    </recommendedName>
</protein>
<dbReference type="Gene3D" id="3.40.50.1110">
    <property type="entry name" value="SGNH hydrolase"/>
    <property type="match status" value="1"/>
</dbReference>
<dbReference type="OrthoDB" id="9761723at2"/>
<sequence length="297" mass="35222">MKQFIKGLFFFIFPILALFIILEILVRDSNSLYKEKWKEYTAKADSIEILVLGNSHAMNGIDPREFDLFTYNMAFGSQTIYFDKAITLKQIKKMPNLKYVLVSIDYHSLYYTHNKARDIFYHYYYKIDYNKKNYFIEDLSWVYALGFKQTIREHLQRGKTNSYNGFVPHNTTNWSVINTPSAEKRVEQLEAGFREKNNIINNLNEFIKTLKKEKITPILITLPCHKYFNENLNKDIVNKNLVEINKISDFYDVPYWNLTNKKYPDSLFYNVDHLNIHGAKKISKELNIKIQGLNNVL</sequence>
<evidence type="ECO:0000313" key="4">
    <source>
        <dbReference type="Proteomes" id="UP000315145"/>
    </source>
</evidence>